<dbReference type="PANTHER" id="PTHR11706">
    <property type="entry name" value="SOLUTE CARRIER PROTEIN FAMILY 11 MEMBER"/>
    <property type="match status" value="1"/>
</dbReference>
<keyword evidence="9" id="KW-1185">Reference proteome</keyword>
<evidence type="ECO:0000256" key="3">
    <source>
        <dbReference type="ARBA" id="ARBA00022692"/>
    </source>
</evidence>
<dbReference type="OrthoDB" id="9787548at2"/>
<feature type="transmembrane region" description="Helical" evidence="7">
    <location>
        <begin position="206"/>
        <end position="226"/>
    </location>
</feature>
<feature type="transmembrane region" description="Helical" evidence="7">
    <location>
        <begin position="168"/>
        <end position="186"/>
    </location>
</feature>
<dbReference type="Pfam" id="PF01566">
    <property type="entry name" value="Nramp"/>
    <property type="match status" value="1"/>
</dbReference>
<dbReference type="PANTHER" id="PTHR11706:SF33">
    <property type="entry name" value="NATURAL RESISTANCE-ASSOCIATED MACROPHAGE PROTEIN 2"/>
    <property type="match status" value="1"/>
</dbReference>
<keyword evidence="4" id="KW-0769">Symport</keyword>
<dbReference type="PATRIC" id="fig|740709.3.peg.1555"/>
<comment type="subcellular location">
    <subcellularLocation>
        <location evidence="1">Membrane</location>
        <topology evidence="1">Multi-pass membrane protein</topology>
    </subcellularLocation>
</comment>
<feature type="transmembrane region" description="Helical" evidence="7">
    <location>
        <begin position="21"/>
        <end position="41"/>
    </location>
</feature>
<dbReference type="AlphaFoldDB" id="K2L1N2"/>
<reference evidence="8 9" key="1">
    <citation type="journal article" date="2012" name="J. Bacteriol.">
        <title>Genome Sequence of Idiomarina xiamenensis Type Strain 10-D-4.</title>
        <authorList>
            <person name="Lai Q."/>
            <person name="Wang L."/>
            <person name="Wang W."/>
            <person name="Shao Z."/>
        </authorList>
    </citation>
    <scope>NUCLEOTIDE SEQUENCE [LARGE SCALE GENOMIC DNA]</scope>
    <source>
        <strain evidence="8 9">10-D-4</strain>
    </source>
</reference>
<comment type="caution">
    <text evidence="8">The sequence shown here is derived from an EMBL/GenBank/DDBJ whole genome shotgun (WGS) entry which is preliminary data.</text>
</comment>
<name>K2L1N2_9GAMM</name>
<proteinExistence type="predicted"/>
<dbReference type="eggNOG" id="COG1914">
    <property type="taxonomic scope" value="Bacteria"/>
</dbReference>
<evidence type="ECO:0000313" key="9">
    <source>
        <dbReference type="Proteomes" id="UP000014115"/>
    </source>
</evidence>
<evidence type="ECO:0000256" key="5">
    <source>
        <dbReference type="ARBA" id="ARBA00022989"/>
    </source>
</evidence>
<feature type="transmembrane region" description="Helical" evidence="7">
    <location>
        <begin position="247"/>
        <end position="270"/>
    </location>
</feature>
<keyword evidence="5 7" id="KW-1133">Transmembrane helix</keyword>
<evidence type="ECO:0000256" key="6">
    <source>
        <dbReference type="ARBA" id="ARBA00023136"/>
    </source>
</evidence>
<feature type="transmembrane region" description="Helical" evidence="7">
    <location>
        <begin position="47"/>
        <end position="65"/>
    </location>
</feature>
<feature type="transmembrane region" description="Helical" evidence="7">
    <location>
        <begin position="396"/>
        <end position="417"/>
    </location>
</feature>
<sequence length="421" mass="43893">MAESDDGLHIRGRLSRLANNIGPGALVAAAFIGPGTVVTASLAGANYGYALLWALLFSLLATLILQEMAARLGVVTQQGLGENIRSMVSNRWLRFGCLSLVLAAVVVGNGAYQGGNLTGASLGAAYWTQHWPWLAPNDTLSNPLALVIGGIAFLLLVSGSYRVVERVLIVLVVAMSAAFIVTFVLTEPDWQALLTGLSLPTIPTGAALTVVALIGTTVVPYNLFLHASTAATKWRRPAQLAQARRDLYISIPLGGLISMAVLATAASAYFGHAASIHGAADLALSLQPLFGDTATLMMSLGLFAAGITSALTAPLASAYALSGILGYPADLRHPAFKATWMVILAVGMLVASLGLEPVSLILFAQVANGLLLPVICAFLLRAVNHPRLGEHVNSRWQNLLGGAVLLLSIGLGARSLFSALF</sequence>
<evidence type="ECO:0000256" key="7">
    <source>
        <dbReference type="SAM" id="Phobius"/>
    </source>
</evidence>
<dbReference type="STRING" id="740709.A10D4_07650"/>
<evidence type="ECO:0000256" key="2">
    <source>
        <dbReference type="ARBA" id="ARBA00022448"/>
    </source>
</evidence>
<evidence type="ECO:0000256" key="1">
    <source>
        <dbReference type="ARBA" id="ARBA00004141"/>
    </source>
</evidence>
<feature type="transmembrane region" description="Helical" evidence="7">
    <location>
        <begin position="140"/>
        <end position="161"/>
    </location>
</feature>
<keyword evidence="2" id="KW-0813">Transport</keyword>
<dbReference type="NCBIfam" id="NF037982">
    <property type="entry name" value="Nramp_1"/>
    <property type="match status" value="1"/>
</dbReference>
<protein>
    <submittedName>
        <fullName evidence="8">Natural resistance-associated macrophage protein</fullName>
    </submittedName>
</protein>
<dbReference type="EMBL" id="AMRG01000008">
    <property type="protein sequence ID" value="EKE83705.1"/>
    <property type="molecule type" value="Genomic_DNA"/>
</dbReference>
<dbReference type="GO" id="GO:0015293">
    <property type="term" value="F:symporter activity"/>
    <property type="evidence" value="ECO:0007669"/>
    <property type="project" value="UniProtKB-KW"/>
</dbReference>
<evidence type="ECO:0000313" key="8">
    <source>
        <dbReference type="EMBL" id="EKE83705.1"/>
    </source>
</evidence>
<feature type="transmembrane region" description="Helical" evidence="7">
    <location>
        <begin position="92"/>
        <end position="112"/>
    </location>
</feature>
<dbReference type="GO" id="GO:0015086">
    <property type="term" value="F:cadmium ion transmembrane transporter activity"/>
    <property type="evidence" value="ECO:0007669"/>
    <property type="project" value="TreeGrafter"/>
</dbReference>
<dbReference type="GO" id="GO:0034755">
    <property type="term" value="P:iron ion transmembrane transport"/>
    <property type="evidence" value="ECO:0007669"/>
    <property type="project" value="TreeGrafter"/>
</dbReference>
<evidence type="ECO:0000256" key="4">
    <source>
        <dbReference type="ARBA" id="ARBA00022847"/>
    </source>
</evidence>
<keyword evidence="6 7" id="KW-0472">Membrane</keyword>
<organism evidence="8 9">
    <name type="scientific">Idiomarina xiamenensis 10-D-4</name>
    <dbReference type="NCBI Taxonomy" id="740709"/>
    <lineage>
        <taxon>Bacteria</taxon>
        <taxon>Pseudomonadati</taxon>
        <taxon>Pseudomonadota</taxon>
        <taxon>Gammaproteobacteria</taxon>
        <taxon>Alteromonadales</taxon>
        <taxon>Idiomarinaceae</taxon>
        <taxon>Idiomarina</taxon>
    </lineage>
</organism>
<keyword evidence="3 7" id="KW-0812">Transmembrane</keyword>
<dbReference type="Proteomes" id="UP000014115">
    <property type="component" value="Unassembled WGS sequence"/>
</dbReference>
<accession>K2L1N2</accession>
<feature type="transmembrane region" description="Helical" evidence="7">
    <location>
        <begin position="338"/>
        <end position="355"/>
    </location>
</feature>
<dbReference type="GO" id="GO:0005886">
    <property type="term" value="C:plasma membrane"/>
    <property type="evidence" value="ECO:0007669"/>
    <property type="project" value="TreeGrafter"/>
</dbReference>
<feature type="transmembrane region" description="Helical" evidence="7">
    <location>
        <begin position="300"/>
        <end position="326"/>
    </location>
</feature>
<feature type="transmembrane region" description="Helical" evidence="7">
    <location>
        <begin position="361"/>
        <end position="384"/>
    </location>
</feature>
<dbReference type="InterPro" id="IPR001046">
    <property type="entry name" value="NRAMP_fam"/>
</dbReference>
<dbReference type="PRINTS" id="PR00447">
    <property type="entry name" value="NATRESASSCMP"/>
</dbReference>
<dbReference type="GO" id="GO:0005384">
    <property type="term" value="F:manganese ion transmembrane transporter activity"/>
    <property type="evidence" value="ECO:0007669"/>
    <property type="project" value="TreeGrafter"/>
</dbReference>
<gene>
    <name evidence="8" type="ORF">A10D4_07650</name>
</gene>